<dbReference type="RefSeq" id="WP_307803892.1">
    <property type="nucleotide sequence ID" value="NZ_BAAAMH010000012.1"/>
</dbReference>
<evidence type="ECO:0000256" key="2">
    <source>
        <dbReference type="ARBA" id="ARBA00012754"/>
    </source>
</evidence>
<dbReference type="InterPro" id="IPR017853">
    <property type="entry name" value="GH"/>
</dbReference>
<dbReference type="EMBL" id="JAGIOB010000001">
    <property type="protein sequence ID" value="MBP2416354.1"/>
    <property type="molecule type" value="Genomic_DNA"/>
</dbReference>
<dbReference type="InterPro" id="IPR008979">
    <property type="entry name" value="Galactose-bd-like_sf"/>
</dbReference>
<keyword evidence="4 6" id="KW-0326">Glycosidase</keyword>
<dbReference type="EC" id="3.2.1.25" evidence="2"/>
<organism evidence="6 7">
    <name type="scientific">Microlunatus capsulatus</name>
    <dbReference type="NCBI Taxonomy" id="99117"/>
    <lineage>
        <taxon>Bacteria</taxon>
        <taxon>Bacillati</taxon>
        <taxon>Actinomycetota</taxon>
        <taxon>Actinomycetes</taxon>
        <taxon>Propionibacteriales</taxon>
        <taxon>Propionibacteriaceae</taxon>
        <taxon>Microlunatus</taxon>
    </lineage>
</organism>
<evidence type="ECO:0000259" key="5">
    <source>
        <dbReference type="Pfam" id="PF22666"/>
    </source>
</evidence>
<protein>
    <recommendedName>
        <fullName evidence="2">beta-mannosidase</fullName>
        <ecNumber evidence="2">3.2.1.25</ecNumber>
    </recommendedName>
</protein>
<gene>
    <name evidence="6" type="ORF">JOF54_001276</name>
</gene>
<dbReference type="SUPFAM" id="SSF51445">
    <property type="entry name" value="(Trans)glycosidases"/>
    <property type="match status" value="1"/>
</dbReference>
<proteinExistence type="predicted"/>
<evidence type="ECO:0000313" key="6">
    <source>
        <dbReference type="EMBL" id="MBP2416354.1"/>
    </source>
</evidence>
<dbReference type="SUPFAM" id="SSF49303">
    <property type="entry name" value="beta-Galactosidase/glucuronidase domain"/>
    <property type="match status" value="1"/>
</dbReference>
<accession>A0ABS4Z5W9</accession>
<evidence type="ECO:0000256" key="3">
    <source>
        <dbReference type="ARBA" id="ARBA00022801"/>
    </source>
</evidence>
<dbReference type="InterPro" id="IPR050887">
    <property type="entry name" value="Beta-mannosidase_GH2"/>
</dbReference>
<dbReference type="SUPFAM" id="SSF49785">
    <property type="entry name" value="Galactose-binding domain-like"/>
    <property type="match status" value="1"/>
</dbReference>
<evidence type="ECO:0000313" key="7">
    <source>
        <dbReference type="Proteomes" id="UP000758168"/>
    </source>
</evidence>
<name>A0ABS4Z5W9_9ACTN</name>
<dbReference type="Gene3D" id="3.20.20.80">
    <property type="entry name" value="Glycosidases"/>
    <property type="match status" value="1"/>
</dbReference>
<dbReference type="InterPro" id="IPR013783">
    <property type="entry name" value="Ig-like_fold"/>
</dbReference>
<comment type="catalytic activity">
    <reaction evidence="1">
        <text>Hydrolysis of terminal, non-reducing beta-D-mannose residues in beta-D-mannosides.</text>
        <dbReference type="EC" id="3.2.1.25"/>
    </reaction>
</comment>
<dbReference type="InterPro" id="IPR054593">
    <property type="entry name" value="Beta-mannosidase-like_N2"/>
</dbReference>
<feature type="domain" description="Beta-mannosidase-like galactose-binding" evidence="5">
    <location>
        <begin position="46"/>
        <end position="199"/>
    </location>
</feature>
<evidence type="ECO:0000256" key="1">
    <source>
        <dbReference type="ARBA" id="ARBA00000829"/>
    </source>
</evidence>
<dbReference type="Pfam" id="PF22666">
    <property type="entry name" value="Glyco_hydro_2_N2"/>
    <property type="match status" value="1"/>
</dbReference>
<dbReference type="GO" id="GO:0004567">
    <property type="term" value="F:beta-mannosidase activity"/>
    <property type="evidence" value="ECO:0007669"/>
    <property type="project" value="UniProtKB-EC"/>
</dbReference>
<dbReference type="PANTHER" id="PTHR43730:SF1">
    <property type="entry name" value="BETA-MANNOSIDASE"/>
    <property type="match status" value="1"/>
</dbReference>
<dbReference type="Proteomes" id="UP000758168">
    <property type="component" value="Unassembled WGS sequence"/>
</dbReference>
<keyword evidence="7" id="KW-1185">Reference proteome</keyword>
<dbReference type="InterPro" id="IPR036156">
    <property type="entry name" value="Beta-gal/glucu_dom_sf"/>
</dbReference>
<keyword evidence="3 6" id="KW-0378">Hydrolase</keyword>
<sequence>MTANPTPATPRALRRTSLDSVGGTAWTLTALDPVPAGWAAVGEGPVAATVPGEVHAELLAAGLIPDPFDADHEAQLAWIGRTSWSYRAELTWTGGPEDHHELVADGLDTLATVLVNGTEVARTANEHRTHRVDVTDVLVEGTNTLEIRFEAPVTGAERLAAELGDRPRAYGHPFNALRKMASQYGWDWGPDLAGAGIWKSIGIESWSGVRLAAVRPLATLDGTDGVLETHVDLQWAPGATEPVTVAVRLGGDAAQAVAQPGQPSVVVVQRAADVAAWWPRGYGAQALHDVAVEVAAGTGRLGTWSGRVGFRTVTLTTEPDVDGTGFVLAVNGEPVFVKGANWIPDDALVTRLTEDTYRAGVAEAVAAGMNLLRVWGGGIYESEHFYRACDEAGVLVWQDFLFACAAYSEDEPLRSEVVAEAREAVTRLSQHASLVLWNGNNENIWGYVEWGWRTALAGRSWGDGYYTEVLPAVVAELDPRTPYSPGSPYSFVKYAHPNDHRHGTMHIWDVWNQRDYSHYRDYPARFVSEFGFQGPAAWSTLTSVVHDEPLDPYGPQMLVHQKAHLGNLKLERGLGEHLPGWGVSSGPGDATGRADMDDWHWLTSLNQARAVAFGVEHFRSLYPLNRGAVVWQLNDNWPVVSWAAVDSHGIRKPLWYALRRVNADRFATFQPRPDEHGEPVHTLVAHDDSDEVWEGELVLTRRSTGAGSTVLAEQRVPFHLDPRSAVAVVLDADLLTPADPRAEVLTAEAEGMTTAFGYFVEDTELQLVDAESAYEVEVAHAAGGCTVTVTAAALAKDLMLFPDRLDPAARVDSGLVTLLAGQSHTFAVTGPALDDEALTTKPVLRSVNDVVGQ</sequence>
<dbReference type="PANTHER" id="PTHR43730">
    <property type="entry name" value="BETA-MANNOSIDASE"/>
    <property type="match status" value="1"/>
</dbReference>
<reference evidence="6 7" key="1">
    <citation type="submission" date="2021-03" db="EMBL/GenBank/DDBJ databases">
        <title>Sequencing the genomes of 1000 actinobacteria strains.</title>
        <authorList>
            <person name="Klenk H.-P."/>
        </authorList>
    </citation>
    <scope>NUCLEOTIDE SEQUENCE [LARGE SCALE GENOMIC DNA]</scope>
    <source>
        <strain evidence="6 7">DSM 12936</strain>
    </source>
</reference>
<dbReference type="Gene3D" id="2.60.40.10">
    <property type="entry name" value="Immunoglobulins"/>
    <property type="match status" value="1"/>
</dbReference>
<evidence type="ECO:0000256" key="4">
    <source>
        <dbReference type="ARBA" id="ARBA00023295"/>
    </source>
</evidence>
<comment type="caution">
    <text evidence="6">The sequence shown here is derived from an EMBL/GenBank/DDBJ whole genome shotgun (WGS) entry which is preliminary data.</text>
</comment>
<dbReference type="Gene3D" id="2.60.120.260">
    <property type="entry name" value="Galactose-binding domain-like"/>
    <property type="match status" value="1"/>
</dbReference>